<evidence type="ECO:0000259" key="2">
    <source>
        <dbReference type="PROSITE" id="PS51673"/>
    </source>
</evidence>
<feature type="domain" description="SUZ-C" evidence="3">
    <location>
        <begin position="233"/>
        <end position="284"/>
    </location>
</feature>
<evidence type="ECO:0008006" key="6">
    <source>
        <dbReference type="Google" id="ProtNLM"/>
    </source>
</evidence>
<gene>
    <name evidence="4" type="ORF">F5X68DRAFT_19616</name>
</gene>
<evidence type="ECO:0000313" key="5">
    <source>
        <dbReference type="Proteomes" id="UP000770015"/>
    </source>
</evidence>
<feature type="compositionally biased region" description="Low complexity" evidence="1">
    <location>
        <begin position="154"/>
        <end position="165"/>
    </location>
</feature>
<dbReference type="AlphaFoldDB" id="A0A9P9A7E3"/>
<feature type="domain" description="SUZ" evidence="2">
    <location>
        <begin position="72"/>
        <end position="155"/>
    </location>
</feature>
<protein>
    <recommendedName>
        <fullName evidence="6">SUZ domain-containing protein</fullName>
    </recommendedName>
</protein>
<dbReference type="PROSITE" id="PS51673">
    <property type="entry name" value="SUZ"/>
    <property type="match status" value="1"/>
</dbReference>
<evidence type="ECO:0000259" key="3">
    <source>
        <dbReference type="PROSITE" id="PS51938"/>
    </source>
</evidence>
<name>A0A9P9A7E3_9PEZI</name>
<dbReference type="PROSITE" id="PS51938">
    <property type="entry name" value="SUZ_C"/>
    <property type="match status" value="1"/>
</dbReference>
<feature type="compositionally biased region" description="Low complexity" evidence="1">
    <location>
        <begin position="199"/>
        <end position="213"/>
    </location>
</feature>
<feature type="compositionally biased region" description="Gly residues" evidence="1">
    <location>
        <begin position="273"/>
        <end position="291"/>
    </location>
</feature>
<dbReference type="OrthoDB" id="5422283at2759"/>
<feature type="compositionally biased region" description="Basic and acidic residues" evidence="1">
    <location>
        <begin position="39"/>
        <end position="56"/>
    </location>
</feature>
<dbReference type="Proteomes" id="UP000770015">
    <property type="component" value="Unassembled WGS sequence"/>
</dbReference>
<comment type="caution">
    <text evidence="4">The sequence shown here is derived from an EMBL/GenBank/DDBJ whole genome shotgun (WGS) entry which is preliminary data.</text>
</comment>
<dbReference type="EMBL" id="JAGSXJ010000015">
    <property type="protein sequence ID" value="KAH6685322.1"/>
    <property type="molecule type" value="Genomic_DNA"/>
</dbReference>
<feature type="compositionally biased region" description="Basic and acidic residues" evidence="1">
    <location>
        <begin position="126"/>
        <end position="150"/>
    </location>
</feature>
<reference evidence="4" key="1">
    <citation type="journal article" date="2021" name="Nat. Commun.">
        <title>Genetic determinants of endophytism in the Arabidopsis root mycobiome.</title>
        <authorList>
            <person name="Mesny F."/>
            <person name="Miyauchi S."/>
            <person name="Thiergart T."/>
            <person name="Pickel B."/>
            <person name="Atanasova L."/>
            <person name="Karlsson M."/>
            <person name="Huettel B."/>
            <person name="Barry K.W."/>
            <person name="Haridas S."/>
            <person name="Chen C."/>
            <person name="Bauer D."/>
            <person name="Andreopoulos W."/>
            <person name="Pangilinan J."/>
            <person name="LaButti K."/>
            <person name="Riley R."/>
            <person name="Lipzen A."/>
            <person name="Clum A."/>
            <person name="Drula E."/>
            <person name="Henrissat B."/>
            <person name="Kohler A."/>
            <person name="Grigoriev I.V."/>
            <person name="Martin F.M."/>
            <person name="Hacquard S."/>
        </authorList>
    </citation>
    <scope>NUCLEOTIDE SEQUENCE</scope>
    <source>
        <strain evidence="4">MPI-SDFR-AT-0117</strain>
    </source>
</reference>
<proteinExistence type="predicted"/>
<dbReference type="InterPro" id="IPR024642">
    <property type="entry name" value="SUZ-C"/>
</dbReference>
<sequence>MGKKGPVPDAWEDDDWESLADKQDKAPVPDPQQPTKPLTQRERLVQHAERNRKLWEEAQAPETNHYVEATSNIPLASTFKPQVKVLSRKPAPSIARRDPVTGALSQLSLEDDQDDGQEKPVQLTPEEIRAKQQREREEKQRRYDEVRAKIFGESAPSSGASSPGAVTPPRSNSGTGGYQNQRGRGRGRGRGAQSGGGRPQQQYQNPQPQQQQQFGGDLRRPGSGNESRGLYDPNASTKPSRRGFDSAPASGRTSPKEQQDAARPAIRTPRGPDGSGRGGFGFARRGGQGAD</sequence>
<feature type="region of interest" description="Disordered" evidence="1">
    <location>
        <begin position="1"/>
        <end position="291"/>
    </location>
</feature>
<dbReference type="InterPro" id="IPR024771">
    <property type="entry name" value="SUZ"/>
</dbReference>
<evidence type="ECO:0000256" key="1">
    <source>
        <dbReference type="SAM" id="MobiDB-lite"/>
    </source>
</evidence>
<keyword evidence="5" id="KW-1185">Reference proteome</keyword>
<organism evidence="4 5">
    <name type="scientific">Plectosphaerella plurivora</name>
    <dbReference type="NCBI Taxonomy" id="936078"/>
    <lineage>
        <taxon>Eukaryota</taxon>
        <taxon>Fungi</taxon>
        <taxon>Dikarya</taxon>
        <taxon>Ascomycota</taxon>
        <taxon>Pezizomycotina</taxon>
        <taxon>Sordariomycetes</taxon>
        <taxon>Hypocreomycetidae</taxon>
        <taxon>Glomerellales</taxon>
        <taxon>Plectosphaerellaceae</taxon>
        <taxon>Plectosphaerella</taxon>
    </lineage>
</organism>
<evidence type="ECO:0000313" key="4">
    <source>
        <dbReference type="EMBL" id="KAH6685322.1"/>
    </source>
</evidence>
<accession>A0A9P9A7E3</accession>